<evidence type="ECO:0000256" key="3">
    <source>
        <dbReference type="ARBA" id="ARBA00022532"/>
    </source>
</evidence>
<evidence type="ECO:0000256" key="5">
    <source>
        <dbReference type="ARBA" id="ARBA00022842"/>
    </source>
</evidence>
<feature type="non-terminal residue" evidence="8">
    <location>
        <position position="1"/>
    </location>
</feature>
<comment type="cofactor">
    <cofactor evidence="1">
        <name>Mg(2+)</name>
        <dbReference type="ChEBI" id="CHEBI:18420"/>
    </cofactor>
</comment>
<name>A0ABQ6M6R2_9STRA</name>
<evidence type="ECO:0008006" key="10">
    <source>
        <dbReference type="Google" id="ProtNLM"/>
    </source>
</evidence>
<organism evidence="8 9">
    <name type="scientific">Tetraparma gracilis</name>
    <dbReference type="NCBI Taxonomy" id="2962635"/>
    <lineage>
        <taxon>Eukaryota</taxon>
        <taxon>Sar</taxon>
        <taxon>Stramenopiles</taxon>
        <taxon>Ochrophyta</taxon>
        <taxon>Bolidophyceae</taxon>
        <taxon>Parmales</taxon>
        <taxon>Triparmaceae</taxon>
        <taxon>Tetraparma</taxon>
    </lineage>
</organism>
<evidence type="ECO:0000313" key="9">
    <source>
        <dbReference type="Proteomes" id="UP001165060"/>
    </source>
</evidence>
<dbReference type="PANTHER" id="PTHR36999">
    <property type="entry name" value="ISOCITRATE DEHYDROGENASE [NADP]"/>
    <property type="match status" value="1"/>
</dbReference>
<gene>
    <name evidence="8" type="ORF">TeGR_g4055</name>
</gene>
<dbReference type="InterPro" id="IPR004436">
    <property type="entry name" value="Isocitrate_DH_NADP_mono"/>
</dbReference>
<dbReference type="PANTHER" id="PTHR36999:SF1">
    <property type="entry name" value="ISOCITRATE DEHYDROGENASE (NADP(+))"/>
    <property type="match status" value="1"/>
</dbReference>
<proteinExistence type="predicted"/>
<evidence type="ECO:0000256" key="2">
    <source>
        <dbReference type="ARBA" id="ARBA00022435"/>
    </source>
</evidence>
<evidence type="ECO:0000313" key="8">
    <source>
        <dbReference type="EMBL" id="GMI20556.1"/>
    </source>
</evidence>
<accession>A0ABQ6M6R2</accession>
<keyword evidence="3" id="KW-0816">Tricarboxylic acid cycle</keyword>
<evidence type="ECO:0000256" key="6">
    <source>
        <dbReference type="ARBA" id="ARBA00022857"/>
    </source>
</evidence>
<keyword evidence="6" id="KW-0521">NADP</keyword>
<keyword evidence="4" id="KW-0479">Metal-binding</keyword>
<dbReference type="Proteomes" id="UP001165060">
    <property type="component" value="Unassembled WGS sequence"/>
</dbReference>
<keyword evidence="7" id="KW-0560">Oxidoreductase</keyword>
<keyword evidence="5" id="KW-0460">Magnesium</keyword>
<dbReference type="EMBL" id="BRYB01005106">
    <property type="protein sequence ID" value="GMI20556.1"/>
    <property type="molecule type" value="Genomic_DNA"/>
</dbReference>
<dbReference type="Pfam" id="PF03971">
    <property type="entry name" value="IDH"/>
    <property type="match status" value="1"/>
</dbReference>
<reference evidence="8 9" key="1">
    <citation type="journal article" date="2023" name="Commun. Biol.">
        <title>Genome analysis of Parmales, the sister group of diatoms, reveals the evolutionary specialization of diatoms from phago-mixotrophs to photoautotrophs.</title>
        <authorList>
            <person name="Ban H."/>
            <person name="Sato S."/>
            <person name="Yoshikawa S."/>
            <person name="Yamada K."/>
            <person name="Nakamura Y."/>
            <person name="Ichinomiya M."/>
            <person name="Sato N."/>
            <person name="Blanc-Mathieu R."/>
            <person name="Endo H."/>
            <person name="Kuwata A."/>
            <person name="Ogata H."/>
        </authorList>
    </citation>
    <scope>NUCLEOTIDE SEQUENCE [LARGE SCALE GENOMIC DNA]</scope>
</reference>
<feature type="non-terminal residue" evidence="8">
    <location>
        <position position="159"/>
    </location>
</feature>
<sequence>VMDNLAYLGQISVTPSANIIKLPNISASIPQLDACVAELRSKGYNVPLFPQEPSTPEEVATAARYGKILGSAVNPVLREGNSDRRVAAPVKAYAAKNPHKMGHWSKASRSHVASMTRGDFYASEKSRVMEVDGDLRIELVGKGGEVTVLKESTPVLEGE</sequence>
<dbReference type="SUPFAM" id="SSF53659">
    <property type="entry name" value="Isocitrate/Isopropylmalate dehydrogenase-like"/>
    <property type="match status" value="1"/>
</dbReference>
<keyword evidence="9" id="KW-1185">Reference proteome</keyword>
<evidence type="ECO:0000256" key="1">
    <source>
        <dbReference type="ARBA" id="ARBA00001946"/>
    </source>
</evidence>
<comment type="caution">
    <text evidence="8">The sequence shown here is derived from an EMBL/GenBank/DDBJ whole genome shotgun (WGS) entry which is preliminary data.</text>
</comment>
<protein>
    <recommendedName>
        <fullName evidence="10">Isocitrate dehydrogenase</fullName>
    </recommendedName>
</protein>
<keyword evidence="2" id="KW-0329">Glyoxylate bypass</keyword>
<evidence type="ECO:0000256" key="4">
    <source>
        <dbReference type="ARBA" id="ARBA00022723"/>
    </source>
</evidence>
<evidence type="ECO:0000256" key="7">
    <source>
        <dbReference type="ARBA" id="ARBA00023002"/>
    </source>
</evidence>